<evidence type="ECO:0000313" key="1">
    <source>
        <dbReference type="EMBL" id="SUB60440.1"/>
    </source>
</evidence>
<protein>
    <submittedName>
        <fullName evidence="1">Uncharacterized protein</fullName>
    </submittedName>
</protein>
<dbReference type="EMBL" id="UGTB01000004">
    <property type="protein sequence ID" value="SUB60440.1"/>
    <property type="molecule type" value="Genomic_DNA"/>
</dbReference>
<name>A0A379CDU2_9FIRM</name>
<accession>A0A379CDU2</accession>
<reference evidence="1 2" key="1">
    <citation type="submission" date="2018-06" db="EMBL/GenBank/DDBJ databases">
        <authorList>
            <consortium name="Pathogen Informatics"/>
            <person name="Doyle S."/>
        </authorList>
    </citation>
    <scope>NUCLEOTIDE SEQUENCE [LARGE SCALE GENOMIC DNA]</scope>
    <source>
        <strain evidence="1 2">NCTC11460</strain>
    </source>
</reference>
<dbReference type="AlphaFoldDB" id="A0A379CDU2"/>
<evidence type="ECO:0000313" key="2">
    <source>
        <dbReference type="Proteomes" id="UP000255101"/>
    </source>
</evidence>
<proteinExistence type="predicted"/>
<gene>
    <name evidence="1" type="ORF">NCTC11460_00345</name>
</gene>
<dbReference type="RefSeq" id="WP_002844938.1">
    <property type="nucleotide sequence ID" value="NZ_FOVA01000011.1"/>
</dbReference>
<sequence>MDRTFSDLEVRVWYDHKDKGIGALIDTSKPIKEQAIQACNLRNMYRTQAREMMKNQVKRRNLDVTDPNKTFEELLERKKLKYGLEGEEAYKAIVASSMKANPKVNKMFGLE</sequence>
<dbReference type="Proteomes" id="UP000255101">
    <property type="component" value="Unassembled WGS sequence"/>
</dbReference>
<organism evidence="1 2">
    <name type="scientific">Peptostreptococcus anaerobius</name>
    <dbReference type="NCBI Taxonomy" id="1261"/>
    <lineage>
        <taxon>Bacteria</taxon>
        <taxon>Bacillati</taxon>
        <taxon>Bacillota</taxon>
        <taxon>Clostridia</taxon>
        <taxon>Peptostreptococcales</taxon>
        <taxon>Peptostreptococcaceae</taxon>
        <taxon>Peptostreptococcus</taxon>
    </lineage>
</organism>